<proteinExistence type="predicted"/>
<dbReference type="EMBL" id="JASSZA010000015">
    <property type="protein sequence ID" value="KAK2092389.1"/>
    <property type="molecule type" value="Genomic_DNA"/>
</dbReference>
<reference evidence="1 2" key="1">
    <citation type="submission" date="2023-05" db="EMBL/GenBank/DDBJ databases">
        <title>B98-5 Cell Line De Novo Hybrid Assembly: An Optical Mapping Approach.</title>
        <authorList>
            <person name="Kananen K."/>
            <person name="Auerbach J.A."/>
            <person name="Kautto E."/>
            <person name="Blachly J.S."/>
        </authorList>
    </citation>
    <scope>NUCLEOTIDE SEQUENCE [LARGE SCALE GENOMIC DNA]</scope>
    <source>
        <strain evidence="1">B95-8</strain>
        <tissue evidence="1">Cell line</tissue>
    </source>
</reference>
<gene>
    <name evidence="1" type="ORF">P7K49_028917</name>
</gene>
<keyword evidence="2" id="KW-1185">Reference proteome</keyword>
<comment type="caution">
    <text evidence="1">The sequence shown here is derived from an EMBL/GenBank/DDBJ whole genome shotgun (WGS) entry which is preliminary data.</text>
</comment>
<accession>A0ABQ9U5T3</accession>
<evidence type="ECO:0000313" key="1">
    <source>
        <dbReference type="EMBL" id="KAK2092389.1"/>
    </source>
</evidence>
<name>A0ABQ9U5T3_SAGOE</name>
<organism evidence="1 2">
    <name type="scientific">Saguinus oedipus</name>
    <name type="common">Cotton-top tamarin</name>
    <name type="synonym">Oedipomidas oedipus</name>
    <dbReference type="NCBI Taxonomy" id="9490"/>
    <lineage>
        <taxon>Eukaryota</taxon>
        <taxon>Metazoa</taxon>
        <taxon>Chordata</taxon>
        <taxon>Craniata</taxon>
        <taxon>Vertebrata</taxon>
        <taxon>Euteleostomi</taxon>
        <taxon>Mammalia</taxon>
        <taxon>Eutheria</taxon>
        <taxon>Euarchontoglires</taxon>
        <taxon>Primates</taxon>
        <taxon>Haplorrhini</taxon>
        <taxon>Platyrrhini</taxon>
        <taxon>Cebidae</taxon>
        <taxon>Callitrichinae</taxon>
        <taxon>Saguinus</taxon>
    </lineage>
</organism>
<protein>
    <submittedName>
        <fullName evidence="1">Uncharacterized protein</fullName>
    </submittedName>
</protein>
<feature type="non-terminal residue" evidence="1">
    <location>
        <position position="1"/>
    </location>
</feature>
<evidence type="ECO:0000313" key="2">
    <source>
        <dbReference type="Proteomes" id="UP001266305"/>
    </source>
</evidence>
<sequence length="58" mass="6444">TTVLGIVVELYYSIELEVSETAENPVSSSAQLEEWYRGKLALEDGGLHSFQCLLCSHK</sequence>
<dbReference type="Proteomes" id="UP001266305">
    <property type="component" value="Unassembled WGS sequence"/>
</dbReference>